<name>A0A2U3N0W3_9GAMM</name>
<dbReference type="EMBL" id="OOGT01000114">
    <property type="protein sequence ID" value="SPL71189.1"/>
    <property type="molecule type" value="Genomic_DNA"/>
</dbReference>
<reference evidence="3" key="1">
    <citation type="submission" date="2018-03" db="EMBL/GenBank/DDBJ databases">
        <authorList>
            <person name="Blom J."/>
        </authorList>
    </citation>
    <scope>NUCLEOTIDE SEQUENCE [LARGE SCALE GENOMIC DNA]</scope>
    <source>
        <strain evidence="3">KPC-SM-21</strain>
    </source>
</reference>
<dbReference type="AlphaFoldDB" id="A0A2U3N0W3"/>
<feature type="domain" description="Phospholipid/glycerol acyltransferase" evidence="1">
    <location>
        <begin position="41"/>
        <end position="158"/>
    </location>
</feature>
<keyword evidence="3" id="KW-1185">Reference proteome</keyword>
<keyword evidence="2" id="KW-0012">Acyltransferase</keyword>
<keyword evidence="2" id="KW-0808">Transferase</keyword>
<organism evidence="2 3">
    <name type="scientific">Acinetobacter stercoris</name>
    <dbReference type="NCBI Taxonomy" id="2126983"/>
    <lineage>
        <taxon>Bacteria</taxon>
        <taxon>Pseudomonadati</taxon>
        <taxon>Pseudomonadota</taxon>
        <taxon>Gammaproteobacteria</taxon>
        <taxon>Moraxellales</taxon>
        <taxon>Moraxellaceae</taxon>
        <taxon>Acinetobacter</taxon>
    </lineage>
</organism>
<accession>A0A2U3N0W3</accession>
<dbReference type="SUPFAM" id="SSF69593">
    <property type="entry name" value="Glycerol-3-phosphate (1)-acyltransferase"/>
    <property type="match status" value="1"/>
</dbReference>
<dbReference type="GO" id="GO:0016746">
    <property type="term" value="F:acyltransferase activity"/>
    <property type="evidence" value="ECO:0007669"/>
    <property type="project" value="UniProtKB-KW"/>
</dbReference>
<evidence type="ECO:0000313" key="3">
    <source>
        <dbReference type="Proteomes" id="UP000245974"/>
    </source>
</evidence>
<dbReference type="Proteomes" id="UP000245974">
    <property type="component" value="Unassembled WGS sequence"/>
</dbReference>
<sequence length="256" mass="29796">MKKTLHIEHNAKLIRLVSQLQRYYFSPKFYGSENINPDKPAMYVGNHSIYGVFDSPIIIDYLFNEHKIAVVSLADHVHFHIPLWRKMVKGIGAIDGLREYARLAMQQGYSILVFPGGGREVVKRKGEEYQLIWKERYGFLQLAQEFDYDIAPFVAVGGDEVFDLIFDANGLLKQKWFQKILSYPKLGKLLRQGEIIPSIPKNIIPKRIPFYFKFLPRISSTSIHSIEEMKAFRDDLQLKLYAEIEQIKSLRDSQQL</sequence>
<dbReference type="SMART" id="SM00563">
    <property type="entry name" value="PlsC"/>
    <property type="match status" value="1"/>
</dbReference>
<dbReference type="PANTHER" id="PTHR22753">
    <property type="entry name" value="TRANSMEMBRANE PROTEIN 68"/>
    <property type="match status" value="1"/>
</dbReference>
<dbReference type="InParanoid" id="A0A2U3N0W3"/>
<evidence type="ECO:0000313" key="2">
    <source>
        <dbReference type="EMBL" id="SPL71189.1"/>
    </source>
</evidence>
<dbReference type="Pfam" id="PF01553">
    <property type="entry name" value="Acyltransferase"/>
    <property type="match status" value="1"/>
</dbReference>
<protein>
    <submittedName>
        <fullName evidence="2">Acyltransferase</fullName>
    </submittedName>
</protein>
<evidence type="ECO:0000259" key="1">
    <source>
        <dbReference type="SMART" id="SM00563"/>
    </source>
</evidence>
<dbReference type="PANTHER" id="PTHR22753:SF14">
    <property type="entry name" value="MONOACYLGLYCEROL_DIACYLGLYCEROL O-ACYLTRANSFERASE"/>
    <property type="match status" value="1"/>
</dbReference>
<dbReference type="OrthoDB" id="5496738at2"/>
<dbReference type="CDD" id="cd07987">
    <property type="entry name" value="LPLAT_MGAT-like"/>
    <property type="match status" value="1"/>
</dbReference>
<proteinExistence type="predicted"/>
<dbReference type="InterPro" id="IPR002123">
    <property type="entry name" value="Plipid/glycerol_acylTrfase"/>
</dbReference>
<dbReference type="GO" id="GO:0016020">
    <property type="term" value="C:membrane"/>
    <property type="evidence" value="ECO:0007669"/>
    <property type="project" value="TreeGrafter"/>
</dbReference>
<dbReference type="RefSeq" id="WP_121974629.1">
    <property type="nucleotide sequence ID" value="NZ_OOGT01000114.1"/>
</dbReference>
<gene>
    <name evidence="2" type="ORF">KPC_2367</name>
</gene>